<protein>
    <submittedName>
        <fullName evidence="2">Uncharacterized protein</fullName>
    </submittedName>
</protein>
<organism evidence="2 3">
    <name type="scientific">Malassezia restricta (strain ATCC 96810 / NBRC 103918 / CBS 7877)</name>
    <name type="common">Seborrheic dermatitis infection agent</name>
    <dbReference type="NCBI Taxonomy" id="425264"/>
    <lineage>
        <taxon>Eukaryota</taxon>
        <taxon>Fungi</taxon>
        <taxon>Dikarya</taxon>
        <taxon>Basidiomycota</taxon>
        <taxon>Ustilaginomycotina</taxon>
        <taxon>Malasseziomycetes</taxon>
        <taxon>Malasseziales</taxon>
        <taxon>Malasseziaceae</taxon>
        <taxon>Malassezia</taxon>
    </lineage>
</organism>
<sequence>MIKAFVVLAAAAATLVAASDRVSVKGYTSDPKGDLDCKFGSGEIMKKCGACAKSITECAVAGPVQKKQICVEDISSFAEDCGSCAVDILECL</sequence>
<proteinExistence type="predicted"/>
<keyword evidence="3" id="KW-1185">Reference proteome</keyword>
<dbReference type="VEuPathDB" id="FungiDB:DNF11_2193"/>
<dbReference type="AlphaFoldDB" id="A0A3G2S4W7"/>
<dbReference type="OrthoDB" id="3344425at2759"/>
<dbReference type="EMBL" id="CP033151">
    <property type="protein sequence ID" value="AYO43143.1"/>
    <property type="molecule type" value="Genomic_DNA"/>
</dbReference>
<evidence type="ECO:0000313" key="2">
    <source>
        <dbReference type="EMBL" id="AYO43143.1"/>
    </source>
</evidence>
<evidence type="ECO:0000256" key="1">
    <source>
        <dbReference type="SAM" id="SignalP"/>
    </source>
</evidence>
<gene>
    <name evidence="2" type="ORF">DNF11_2193</name>
</gene>
<feature type="signal peptide" evidence="1">
    <location>
        <begin position="1"/>
        <end position="18"/>
    </location>
</feature>
<name>A0A3G2S4W7_MALR7</name>
<evidence type="ECO:0000313" key="3">
    <source>
        <dbReference type="Proteomes" id="UP000269793"/>
    </source>
</evidence>
<keyword evidence="1" id="KW-0732">Signal</keyword>
<dbReference type="Proteomes" id="UP000269793">
    <property type="component" value="Chromosome IV"/>
</dbReference>
<reference evidence="2 3" key="1">
    <citation type="submission" date="2018-10" db="EMBL/GenBank/DDBJ databases">
        <title>Complete genome sequence of Malassezia restricta CBS 7877.</title>
        <authorList>
            <person name="Morand S.C."/>
            <person name="Bertignac M."/>
            <person name="Iltis A."/>
            <person name="Kolder I."/>
            <person name="Pirovano W."/>
            <person name="Jourdain R."/>
            <person name="Clavaud C."/>
        </authorList>
    </citation>
    <scope>NUCLEOTIDE SEQUENCE [LARGE SCALE GENOMIC DNA]</scope>
    <source>
        <strain evidence="2 3">CBS 7877</strain>
    </source>
</reference>
<accession>A0A3G2S4W7</accession>
<feature type="chain" id="PRO_5018294827" evidence="1">
    <location>
        <begin position="19"/>
        <end position="92"/>
    </location>
</feature>